<evidence type="ECO:0000313" key="4">
    <source>
        <dbReference type="EMBL" id="SFK84968.1"/>
    </source>
</evidence>
<feature type="domain" description="Aldehyde oxidase/xanthine dehydrogenase a/b hammerhead" evidence="3">
    <location>
        <begin position="28"/>
        <end position="146"/>
    </location>
</feature>
<dbReference type="InterPro" id="IPR037165">
    <property type="entry name" value="AldOxase/xan_DH_Mopterin-bd_sf"/>
</dbReference>
<sequence length="778" mass="82136">MPDTGLTPPTRFAVGQAVPRLEDPTLLRGEGIYTDDLELPGQVCCAMVRSPYAHGRIIGIGTEAAAAMPGVLGVFTGADMAGYGRLGCTLALINRDGSPLRNVPRPVLPTDRVRFVGDPVAFVVAETPHAARDAAEAVELDIDFLDAVTDCASAAAPAAPQLYDEAPGNLVLDHHFGDAAAVARAFAAAAHVVRCRLTSNRIAVCSMEPRGAIGTWDASAERYVLRLGCQGTFGMRAGIAALMRVPLGQVRVLTERVGGSFGMKSSPFPEYACVLHAARLLGRPVKWMNDRSASFLSDAQGRDHEVEAELALDAHGHFLAARLSAEANLGAYLTPFGPHMAPNNFVRNFPSNYRTPLIEVSSRGYVTNTAPIAPYRGAGRPEANYFMERLVEAAAIETGIDAAELRRRNHVRAAELPFRSAAGSLYDSGDFTAILDSAMAMADRDGFPQRRAESAARGLLRGIGIGNYLECTGVPAKEMGGIRFDADGGVTLITGTMDYGQGHRTPFAQLLQDRLGIPMERVRLLQGDSDALIAGGGSGGSRSLMASGSAILEAADQVIEKGRVAAAHVLEAAAMDIEFAAGRFIVAGTDHAITLLRLAAELRTAPTLPEGVPDSLDVSHIFAEAPMAYPNGCHVAEVEIDPETGIVTLLRYVAVNDFGVLVNPLMVEGQVHGGVAQGVGQVLMERVAYAQDGQLLTGSYMDYALPRASDMPPIEFHSLPSPATTNRLGAKGCGEAGCAGSLPAVTNAILDALRPLGVTHIDMPARPETVWAAIRAAR</sequence>
<dbReference type="STRING" id="1123062.SAMN02745775_108230"/>
<dbReference type="Gene3D" id="3.30.365.10">
    <property type="entry name" value="Aldehyde oxidase/xanthine dehydrogenase, molybdopterin binding domain"/>
    <property type="match status" value="4"/>
</dbReference>
<dbReference type="PANTHER" id="PTHR11908:SF132">
    <property type="entry name" value="ALDEHYDE OXIDASE 1-RELATED"/>
    <property type="match status" value="1"/>
</dbReference>
<name>A0A1I4CUJ2_9PROT</name>
<dbReference type="Proteomes" id="UP000199473">
    <property type="component" value="Unassembled WGS sequence"/>
</dbReference>
<evidence type="ECO:0000313" key="5">
    <source>
        <dbReference type="Proteomes" id="UP000199473"/>
    </source>
</evidence>
<accession>A0A1I4CUJ2</accession>
<protein>
    <submittedName>
        <fullName evidence="4">Carbon-monoxide dehydrogenase large subunit</fullName>
    </submittedName>
</protein>
<dbReference type="EMBL" id="FOSQ01000008">
    <property type="protein sequence ID" value="SFK84968.1"/>
    <property type="molecule type" value="Genomic_DNA"/>
</dbReference>
<evidence type="ECO:0000256" key="2">
    <source>
        <dbReference type="ARBA" id="ARBA00023002"/>
    </source>
</evidence>
<dbReference type="GO" id="GO:0016491">
    <property type="term" value="F:oxidoreductase activity"/>
    <property type="evidence" value="ECO:0007669"/>
    <property type="project" value="UniProtKB-KW"/>
</dbReference>
<dbReference type="RefSeq" id="WP_092961668.1">
    <property type="nucleotide sequence ID" value="NZ_FOSQ01000008.1"/>
</dbReference>
<keyword evidence="2" id="KW-0560">Oxidoreductase</keyword>
<keyword evidence="1" id="KW-0500">Molybdenum</keyword>
<dbReference type="InterPro" id="IPR016208">
    <property type="entry name" value="Ald_Oxase/xanthine_DH-like"/>
</dbReference>
<dbReference type="InterPro" id="IPR008274">
    <property type="entry name" value="AldOxase/xan_DH_MoCoBD1"/>
</dbReference>
<evidence type="ECO:0000256" key="1">
    <source>
        <dbReference type="ARBA" id="ARBA00022505"/>
    </source>
</evidence>
<gene>
    <name evidence="4" type="ORF">SAMN02745775_108230</name>
</gene>
<proteinExistence type="predicted"/>
<dbReference type="Pfam" id="PF02738">
    <property type="entry name" value="MoCoBD_1"/>
    <property type="match status" value="1"/>
</dbReference>
<dbReference type="InterPro" id="IPR046867">
    <property type="entry name" value="AldOxase/xan_DH_MoCoBD2"/>
</dbReference>
<reference evidence="4 5" key="1">
    <citation type="submission" date="2016-10" db="EMBL/GenBank/DDBJ databases">
        <authorList>
            <person name="de Groot N.N."/>
        </authorList>
    </citation>
    <scope>NUCLEOTIDE SEQUENCE [LARGE SCALE GENOMIC DNA]</scope>
    <source>
        <strain evidence="4 5">DSM 19981</strain>
    </source>
</reference>
<dbReference type="InterPro" id="IPR000674">
    <property type="entry name" value="Ald_Oxase/Xan_DH_a/b"/>
</dbReference>
<keyword evidence="5" id="KW-1185">Reference proteome</keyword>
<dbReference type="PANTHER" id="PTHR11908">
    <property type="entry name" value="XANTHINE DEHYDROGENASE"/>
    <property type="match status" value="1"/>
</dbReference>
<dbReference type="SUPFAM" id="SSF56003">
    <property type="entry name" value="Molybdenum cofactor-binding domain"/>
    <property type="match status" value="1"/>
</dbReference>
<dbReference type="Pfam" id="PF01315">
    <property type="entry name" value="Ald_Xan_dh_C"/>
    <property type="match status" value="1"/>
</dbReference>
<dbReference type="AlphaFoldDB" id="A0A1I4CUJ2"/>
<dbReference type="InterPro" id="IPR036856">
    <property type="entry name" value="Ald_Oxase/Xan_DH_a/b_sf"/>
</dbReference>
<organism evidence="4 5">
    <name type="scientific">Falsiroseomonas stagni DSM 19981</name>
    <dbReference type="NCBI Taxonomy" id="1123062"/>
    <lineage>
        <taxon>Bacteria</taxon>
        <taxon>Pseudomonadati</taxon>
        <taxon>Pseudomonadota</taxon>
        <taxon>Alphaproteobacteria</taxon>
        <taxon>Acetobacterales</taxon>
        <taxon>Roseomonadaceae</taxon>
        <taxon>Falsiroseomonas</taxon>
    </lineage>
</organism>
<dbReference type="Pfam" id="PF20256">
    <property type="entry name" value="MoCoBD_2"/>
    <property type="match status" value="1"/>
</dbReference>
<dbReference type="OrthoDB" id="7374166at2"/>
<dbReference type="SMART" id="SM01008">
    <property type="entry name" value="Ald_Xan_dh_C"/>
    <property type="match status" value="1"/>
</dbReference>
<dbReference type="GO" id="GO:0005506">
    <property type="term" value="F:iron ion binding"/>
    <property type="evidence" value="ECO:0007669"/>
    <property type="project" value="InterPro"/>
</dbReference>
<dbReference type="Gene3D" id="3.90.1170.50">
    <property type="entry name" value="Aldehyde oxidase/xanthine dehydrogenase, a/b hammerhead"/>
    <property type="match status" value="1"/>
</dbReference>
<dbReference type="SUPFAM" id="SSF54665">
    <property type="entry name" value="CO dehydrogenase molybdoprotein N-domain-like"/>
    <property type="match status" value="1"/>
</dbReference>
<evidence type="ECO:0000259" key="3">
    <source>
        <dbReference type="SMART" id="SM01008"/>
    </source>
</evidence>